<proteinExistence type="predicted"/>
<dbReference type="PANTHER" id="PTHR32439">
    <property type="entry name" value="FERREDOXIN--NITRITE REDUCTASE, CHLOROPLASTIC"/>
    <property type="match status" value="1"/>
</dbReference>
<dbReference type="Pfam" id="PF03460">
    <property type="entry name" value="NIR_SIR_ferr"/>
    <property type="match status" value="2"/>
</dbReference>
<dbReference type="KEGG" id="mgot:MgSA37_02808"/>
<reference evidence="1 2" key="1">
    <citation type="submission" date="2015-12" db="EMBL/GenBank/DDBJ databases">
        <title>Genome sequence of Mucilaginibacter gotjawali.</title>
        <authorList>
            <person name="Lee J.S."/>
            <person name="Lee K.C."/>
            <person name="Kim K.K."/>
            <person name="Lee B.W."/>
        </authorList>
    </citation>
    <scope>NUCLEOTIDE SEQUENCE [LARGE SCALE GENOMIC DNA]</scope>
    <source>
        <strain evidence="1 2">SA3-7</strain>
    </source>
</reference>
<dbReference type="Proteomes" id="UP000218263">
    <property type="component" value="Chromosome"/>
</dbReference>
<dbReference type="SUPFAM" id="SSF56014">
    <property type="entry name" value="Nitrite and sulphite reductase 4Fe-4S domain-like"/>
    <property type="match status" value="2"/>
</dbReference>
<dbReference type="SUPFAM" id="SSF55124">
    <property type="entry name" value="Nitrite/Sulfite reductase N-terminal domain-like"/>
    <property type="match status" value="2"/>
</dbReference>
<keyword evidence="1" id="KW-0560">Oxidoreductase</keyword>
<dbReference type="GO" id="GO:0046872">
    <property type="term" value="F:metal ion binding"/>
    <property type="evidence" value="ECO:0007669"/>
    <property type="project" value="UniProtKB-KW"/>
</dbReference>
<evidence type="ECO:0000313" key="2">
    <source>
        <dbReference type="Proteomes" id="UP000218263"/>
    </source>
</evidence>
<keyword evidence="2" id="KW-1185">Reference proteome</keyword>
<dbReference type="InterPro" id="IPR051329">
    <property type="entry name" value="NIR_SIR_4Fe-4S"/>
</dbReference>
<name>A0A0X8X3T9_9SPHI</name>
<dbReference type="PANTHER" id="PTHR32439:SF9">
    <property type="entry name" value="BLR3264 PROTEIN"/>
    <property type="match status" value="1"/>
</dbReference>
<dbReference type="InterPro" id="IPR045854">
    <property type="entry name" value="NO2/SO3_Rdtase_4Fe4S_sf"/>
</dbReference>
<dbReference type="InterPro" id="IPR036136">
    <property type="entry name" value="Nit/Sulf_reduc_fer-like_dom_sf"/>
</dbReference>
<dbReference type="AlphaFoldDB" id="A0A0X8X3T9"/>
<dbReference type="RefSeq" id="WP_096352644.1">
    <property type="nucleotide sequence ID" value="NZ_AP017313.1"/>
</dbReference>
<gene>
    <name evidence="1" type="primary">sir</name>
    <name evidence="1" type="ORF">MgSA37_02808</name>
</gene>
<dbReference type="EC" id="1.8.7.1" evidence="1"/>
<dbReference type="Gene3D" id="3.90.480.10">
    <property type="entry name" value="Sulfite Reductase Hemoprotein,Domain 2"/>
    <property type="match status" value="1"/>
</dbReference>
<dbReference type="GO" id="GO:0050311">
    <property type="term" value="F:sulfite reductase (ferredoxin) activity"/>
    <property type="evidence" value="ECO:0007669"/>
    <property type="project" value="UniProtKB-EC"/>
</dbReference>
<evidence type="ECO:0000313" key="1">
    <source>
        <dbReference type="EMBL" id="BAU54632.1"/>
    </source>
</evidence>
<accession>A0A0X8X3T9</accession>
<dbReference type="InterPro" id="IPR006067">
    <property type="entry name" value="NO2/SO3_Rdtase_4Fe4S_dom"/>
</dbReference>
<dbReference type="Pfam" id="PF01077">
    <property type="entry name" value="NIR_SIR"/>
    <property type="match status" value="2"/>
</dbReference>
<dbReference type="InterPro" id="IPR005117">
    <property type="entry name" value="NiRdtase/SiRdtase_haem-b_fer"/>
</dbReference>
<dbReference type="Gene3D" id="3.30.413.10">
    <property type="entry name" value="Sulfite Reductase Hemoprotein, domain 1"/>
    <property type="match status" value="2"/>
</dbReference>
<sequence>MQSFRTELENPIVEQDIIDLEKKIRAFREGKIHDEKFRSLRLARGVYGQRQPGVQMVRIKLPFGKVTFKQLLKIADIADEYGSGNLHLTTRQDVQIHYVSLDRTPQLWAELEQDDITLREACGNTVRNVTSSPTSGIDPKEPFDVSPYAQATFEYFLRNPICQEMGRKFKISFSSADDDTAFSYIHDIGVIPKINDKGERGFKVGLAGGLGAQPFMASIVEEFLPEDQLIPYIEAIIRVFDRHGERNNRNKARLKYLVQKIGLAEVLQLAENERKALKVKTYSINRDTVPPPALPAEIAYPEVTIDNPLRYEQWLITNVFEQKQTGFYGVYVKVPVGDIPTATARKLVDAIKPYVADEIRITQNQGLLLKYVKKEALPALYNGLTKLDLSAPGFDSPADVTTCPGTDTCNLGISNSMTLSRVLEDLIYNEYEEFIFNREIKIKISGCMNSCGQHGLAHIGFHGSSLKSGTRVLPSVQVLLGGGTVGDGIGRAAEKVIKVPAKRATHVLRAVLNDYKENSIADETFHNYYDRLGKDYFYQLLKPLADLTTLTDDEFVDWGHQETFATAIGVGECAGVVIDLVATLLYESDEKFGWANDAFAGRRWSDAIYHAYNTFISSAKALLLDKNINSSTQSGIIREFDNHYVSTGEISLPTSFNDLVLQINKNEPSESFAAAYIKEAAEFLETVKAKREELVQS</sequence>
<dbReference type="EMBL" id="AP017313">
    <property type="protein sequence ID" value="BAU54632.1"/>
    <property type="molecule type" value="Genomic_DNA"/>
</dbReference>
<dbReference type="GO" id="GO:0051539">
    <property type="term" value="F:4 iron, 4 sulfur cluster binding"/>
    <property type="evidence" value="ECO:0007669"/>
    <property type="project" value="UniProtKB-KW"/>
</dbReference>
<protein>
    <submittedName>
        <fullName evidence="1">Sulfite reductase [ferredoxin]</fullName>
        <ecNumber evidence="1">1.8.7.1</ecNumber>
    </submittedName>
</protein>
<dbReference type="GO" id="GO:0020037">
    <property type="term" value="F:heme binding"/>
    <property type="evidence" value="ECO:0007669"/>
    <property type="project" value="InterPro"/>
</dbReference>
<organism evidence="1 2">
    <name type="scientific">Mucilaginibacter gotjawali</name>
    <dbReference type="NCBI Taxonomy" id="1550579"/>
    <lineage>
        <taxon>Bacteria</taxon>
        <taxon>Pseudomonadati</taxon>
        <taxon>Bacteroidota</taxon>
        <taxon>Sphingobacteriia</taxon>
        <taxon>Sphingobacteriales</taxon>
        <taxon>Sphingobacteriaceae</taxon>
        <taxon>Mucilaginibacter</taxon>
    </lineage>
</organism>
<dbReference type="OrthoDB" id="9803707at2"/>
<dbReference type="Gene3D" id="1.20.120.330">
    <property type="entry name" value="Nucleotidyltransferases domain 2"/>
    <property type="match status" value="1"/>
</dbReference>